<feature type="signal peptide" evidence="1">
    <location>
        <begin position="1"/>
        <end position="20"/>
    </location>
</feature>
<evidence type="ECO:0000313" key="2">
    <source>
        <dbReference type="EMBL" id="PHN06259.1"/>
    </source>
</evidence>
<dbReference type="RefSeq" id="WP_099150242.1">
    <property type="nucleotide sequence ID" value="NZ_PDUD01000018.1"/>
</dbReference>
<feature type="chain" id="PRO_5012880934" description="Pectic acid lyase" evidence="1">
    <location>
        <begin position="21"/>
        <end position="449"/>
    </location>
</feature>
<dbReference type="SUPFAM" id="SSF81853">
    <property type="entry name" value="Family 10 polysaccharide lyase"/>
    <property type="match status" value="1"/>
</dbReference>
<comment type="caution">
    <text evidence="2">The sequence shown here is derived from an EMBL/GenBank/DDBJ whole genome shotgun (WGS) entry which is preliminary data.</text>
</comment>
<dbReference type="OrthoDB" id="9804686at2"/>
<protein>
    <recommendedName>
        <fullName evidence="4">Pectic acid lyase</fullName>
    </recommendedName>
</protein>
<name>A0A2D0NDJ7_FLAN2</name>
<gene>
    <name evidence="2" type="ORF">CRP01_11830</name>
</gene>
<keyword evidence="1" id="KW-0732">Signal</keyword>
<evidence type="ECO:0000313" key="3">
    <source>
        <dbReference type="Proteomes" id="UP000223913"/>
    </source>
</evidence>
<accession>A0A2D0NDJ7</accession>
<dbReference type="EMBL" id="PDUD01000018">
    <property type="protein sequence ID" value="PHN06259.1"/>
    <property type="molecule type" value="Genomic_DNA"/>
</dbReference>
<dbReference type="Pfam" id="PF09492">
    <property type="entry name" value="Pec_lyase"/>
    <property type="match status" value="1"/>
</dbReference>
<evidence type="ECO:0008006" key="4">
    <source>
        <dbReference type="Google" id="ProtNLM"/>
    </source>
</evidence>
<evidence type="ECO:0000256" key="1">
    <source>
        <dbReference type="SAM" id="SignalP"/>
    </source>
</evidence>
<dbReference type="Proteomes" id="UP000223913">
    <property type="component" value="Unassembled WGS sequence"/>
</dbReference>
<organism evidence="2 3">
    <name type="scientific">Flavilitoribacter nigricans (strain ATCC 23147 / DSM 23189 / NBRC 102662 / NCIMB 1420 / SS-2)</name>
    <name type="common">Lewinella nigricans</name>
    <dbReference type="NCBI Taxonomy" id="1122177"/>
    <lineage>
        <taxon>Bacteria</taxon>
        <taxon>Pseudomonadati</taxon>
        <taxon>Bacteroidota</taxon>
        <taxon>Saprospiria</taxon>
        <taxon>Saprospirales</taxon>
        <taxon>Lewinellaceae</taxon>
        <taxon>Flavilitoribacter</taxon>
    </lineage>
</organism>
<dbReference type="InterPro" id="IPR012669">
    <property type="entry name" value="Pectate_lyase"/>
</dbReference>
<reference evidence="2 3" key="1">
    <citation type="submission" date="2017-10" db="EMBL/GenBank/DDBJ databases">
        <title>The draft genome sequence of Lewinella nigricans NBRC 102662.</title>
        <authorList>
            <person name="Wang K."/>
        </authorList>
    </citation>
    <scope>NUCLEOTIDE SEQUENCE [LARGE SCALE GENOMIC DNA]</scope>
    <source>
        <strain evidence="2 3">NBRC 102662</strain>
    </source>
</reference>
<keyword evidence="3" id="KW-1185">Reference proteome</keyword>
<dbReference type="AlphaFoldDB" id="A0A2D0NDJ7"/>
<dbReference type="Gene3D" id="1.50.10.20">
    <property type="match status" value="1"/>
</dbReference>
<sequence>MNRSALLITVLLASFSLASAQSTVRMQGKDLRSAARESLKKGINFFQSLAIEGGYVYHYTLDGKEKWGEGKTDDRTIEVQPPGTPAVGMSMLRAYRATGEPAFLEGAEGAANGLIKGQNELGGWDHKIYFDRPKGNKVSFDDNQTQSAISLLMALDQEIDRPELSQAVEKALKMMVLTQLDNGGWPHKYPIQGNYHDYATFNDHGINDCIRVMIEADTYYEQPTYEQSLEKVARFMLISQLPPPQPGWAQQYNEYLQPAWARSFEPPAVCPSATINNLHSLMDLYAHTGQRVYLEAIPDAIRWLKASQLPNGKWGRFLELGTNKALYYDRGRIRVDSLHQLSLERRTGYGYEVDLTGALKAVETRFLEISKDRKYQQAGISDEQLQEMVAKIISAQDDQGRWIVHNDRFREEIAVTEWNGEYRTADRISSRLFNYNVNILCEYLERTAR</sequence>
<proteinExistence type="predicted"/>